<sequence>MYILKVRRIYIFISVAVLILLFIAFLTYHYHSSASQSLMCRAEINTSIREKQSVIVKSYVLNFYLGKNGRGAIAVNGLYINVGQPPHIIERTLTFDYNWNGNYLSMRNIAMHKNMVDNSPDDAIPYSPNEVIRFEMLTDNSWLISSFRPDFTCNIR</sequence>
<gene>
    <name evidence="2" type="ORF">FJU30_17845</name>
</gene>
<protein>
    <submittedName>
        <fullName evidence="2">FidL</fullName>
    </submittedName>
</protein>
<dbReference type="RefSeq" id="WP_150436337.1">
    <property type="nucleotide sequence ID" value="NZ_VYKJ01000010.1"/>
</dbReference>
<evidence type="ECO:0000256" key="1">
    <source>
        <dbReference type="SAM" id="Phobius"/>
    </source>
</evidence>
<reference evidence="2 3" key="1">
    <citation type="submission" date="2019-09" db="EMBL/GenBank/DDBJ databases">
        <authorList>
            <person name="Li Y."/>
        </authorList>
    </citation>
    <scope>NUCLEOTIDE SEQUENCE [LARGE SCALE GENOMIC DNA]</scope>
    <source>
        <strain evidence="2 3">L3-3HA</strain>
    </source>
</reference>
<keyword evidence="1" id="KW-0812">Transmembrane</keyword>
<keyword evidence="3" id="KW-1185">Reference proteome</keyword>
<organism evidence="2 3">
    <name type="scientific">Affinibrenneria salicis</name>
    <dbReference type="NCBI Taxonomy" id="2590031"/>
    <lineage>
        <taxon>Bacteria</taxon>
        <taxon>Pseudomonadati</taxon>
        <taxon>Pseudomonadota</taxon>
        <taxon>Gammaproteobacteria</taxon>
        <taxon>Enterobacterales</taxon>
        <taxon>Pectobacteriaceae</taxon>
        <taxon>Affinibrenneria</taxon>
    </lineage>
</organism>
<evidence type="ECO:0000313" key="2">
    <source>
        <dbReference type="EMBL" id="KAA8997638.1"/>
    </source>
</evidence>
<dbReference type="OrthoDB" id="6433840at2"/>
<dbReference type="Proteomes" id="UP000335415">
    <property type="component" value="Unassembled WGS sequence"/>
</dbReference>
<comment type="caution">
    <text evidence="2">The sequence shown here is derived from an EMBL/GenBank/DDBJ whole genome shotgun (WGS) entry which is preliminary data.</text>
</comment>
<dbReference type="AlphaFoldDB" id="A0A5J5FWE5"/>
<dbReference type="EMBL" id="VYKJ01000010">
    <property type="protein sequence ID" value="KAA8997638.1"/>
    <property type="molecule type" value="Genomic_DNA"/>
</dbReference>
<keyword evidence="1" id="KW-1133">Transmembrane helix</keyword>
<proteinExistence type="predicted"/>
<evidence type="ECO:0000313" key="3">
    <source>
        <dbReference type="Proteomes" id="UP000335415"/>
    </source>
</evidence>
<feature type="transmembrane region" description="Helical" evidence="1">
    <location>
        <begin position="9"/>
        <end position="30"/>
    </location>
</feature>
<name>A0A5J5FWE5_9GAMM</name>
<accession>A0A5J5FWE5</accession>
<keyword evidence="1" id="KW-0472">Membrane</keyword>